<accession>A0AAD1ZMJ5</accession>
<dbReference type="EMBL" id="OU503047">
    <property type="protein sequence ID" value="CAI9772532.1"/>
    <property type="molecule type" value="Genomic_DNA"/>
</dbReference>
<dbReference type="PANTHER" id="PTHR32444">
    <property type="entry name" value="BULB-TYPE LECTIN DOMAIN-CONTAINING PROTEIN"/>
    <property type="match status" value="1"/>
</dbReference>
<dbReference type="Pfam" id="PF08276">
    <property type="entry name" value="PAN_2"/>
    <property type="match status" value="1"/>
</dbReference>
<dbReference type="SUPFAM" id="SSF51110">
    <property type="entry name" value="alpha-D-mannose-specific plant lectins"/>
    <property type="match status" value="1"/>
</dbReference>
<evidence type="ECO:0000313" key="5">
    <source>
        <dbReference type="EMBL" id="CAI9772532.1"/>
    </source>
</evidence>
<name>A0AAD1ZMJ5_9LAMI</name>
<dbReference type="Proteomes" id="UP000834106">
    <property type="component" value="Chromosome 12"/>
</dbReference>
<dbReference type="PROSITE" id="PS50948">
    <property type="entry name" value="PAN"/>
    <property type="match status" value="1"/>
</dbReference>
<evidence type="ECO:0000259" key="3">
    <source>
        <dbReference type="PROSITE" id="PS50927"/>
    </source>
</evidence>
<evidence type="ECO:0000259" key="4">
    <source>
        <dbReference type="PROSITE" id="PS50948"/>
    </source>
</evidence>
<keyword evidence="2" id="KW-0325">Glycoprotein</keyword>
<dbReference type="CDD" id="cd01098">
    <property type="entry name" value="PAN_AP_plant"/>
    <property type="match status" value="1"/>
</dbReference>
<dbReference type="InterPro" id="IPR003609">
    <property type="entry name" value="Pan_app"/>
</dbReference>
<dbReference type="InterPro" id="IPR001480">
    <property type="entry name" value="Bulb-type_lectin_dom"/>
</dbReference>
<protein>
    <recommendedName>
        <fullName evidence="7">Apple domain-containing protein</fullName>
    </recommendedName>
</protein>
<dbReference type="AlphaFoldDB" id="A0AAD1ZMJ5"/>
<evidence type="ECO:0008006" key="7">
    <source>
        <dbReference type="Google" id="ProtNLM"/>
    </source>
</evidence>
<evidence type="ECO:0000256" key="1">
    <source>
        <dbReference type="ARBA" id="ARBA00022729"/>
    </source>
</evidence>
<feature type="domain" description="Apple" evidence="4">
    <location>
        <begin position="212"/>
        <end position="293"/>
    </location>
</feature>
<reference evidence="5" key="1">
    <citation type="submission" date="2023-05" db="EMBL/GenBank/DDBJ databases">
        <authorList>
            <person name="Huff M."/>
        </authorList>
    </citation>
    <scope>NUCLEOTIDE SEQUENCE</scope>
</reference>
<dbReference type="PANTHER" id="PTHR32444:SF247">
    <property type="entry name" value="OS01G0958200 PROTEIN"/>
    <property type="match status" value="1"/>
</dbReference>
<dbReference type="Gene3D" id="2.90.10.30">
    <property type="match status" value="1"/>
</dbReference>
<evidence type="ECO:0000313" key="6">
    <source>
        <dbReference type="Proteomes" id="UP000834106"/>
    </source>
</evidence>
<evidence type="ECO:0000256" key="2">
    <source>
        <dbReference type="ARBA" id="ARBA00023180"/>
    </source>
</evidence>
<keyword evidence="6" id="KW-1185">Reference proteome</keyword>
<dbReference type="PROSITE" id="PS50927">
    <property type="entry name" value="BULB_LECTIN"/>
    <property type="match status" value="1"/>
</dbReference>
<dbReference type="InterPro" id="IPR036426">
    <property type="entry name" value="Bulb-type_lectin_dom_sf"/>
</dbReference>
<proteinExistence type="predicted"/>
<sequence>MQSQVSIWSTSVNSKTSNSVVATLGDDGNLVLRGGSKHKSTEGFWQSFDHPTDTFLPGGKLSYDKRTKTKKKFTSLKNSEDPAPGLFSLELGKNPNGSHECNIIRNRTVKYWTSGAWNGYMFGLVPKMRLSYIFNITYVDNVNETYFTCSLYKPSTMSKLVMRFPADLGRHYGLRIRRSGFCLCLCQGNNVRCTHIVGHYSGGCVRKNNLSCENGPDGNDKFLANSQVMLPSNSQSVMTRSAGECESTCLNSCSCTAYSSDGHECLVWNGELMNLQKLSDNDSNGRTIDIRLSASAVQFLSTKQTTKKGKGVVIGAVVGSCPNFWLYMF</sequence>
<gene>
    <name evidence="5" type="ORF">FPE_LOCUS19962</name>
</gene>
<keyword evidence="1" id="KW-0732">Signal</keyword>
<feature type="domain" description="Bulb-type lectin" evidence="3">
    <location>
        <begin position="1"/>
        <end position="45"/>
    </location>
</feature>
<organism evidence="5 6">
    <name type="scientific">Fraxinus pennsylvanica</name>
    <dbReference type="NCBI Taxonomy" id="56036"/>
    <lineage>
        <taxon>Eukaryota</taxon>
        <taxon>Viridiplantae</taxon>
        <taxon>Streptophyta</taxon>
        <taxon>Embryophyta</taxon>
        <taxon>Tracheophyta</taxon>
        <taxon>Spermatophyta</taxon>
        <taxon>Magnoliopsida</taxon>
        <taxon>eudicotyledons</taxon>
        <taxon>Gunneridae</taxon>
        <taxon>Pentapetalae</taxon>
        <taxon>asterids</taxon>
        <taxon>lamiids</taxon>
        <taxon>Lamiales</taxon>
        <taxon>Oleaceae</taxon>
        <taxon>Oleeae</taxon>
        <taxon>Fraxinus</taxon>
    </lineage>
</organism>
<dbReference type="SMART" id="SM00473">
    <property type="entry name" value="PAN_AP"/>
    <property type="match status" value="1"/>
</dbReference>
<dbReference type="Pfam" id="PF01453">
    <property type="entry name" value="B_lectin"/>
    <property type="match status" value="1"/>
</dbReference>